<reference evidence="1 2" key="1">
    <citation type="submission" date="2020-08" db="EMBL/GenBank/DDBJ databases">
        <title>Genomic Encyclopedia of Type Strains, Phase IV (KMG-V): Genome sequencing to study the core and pangenomes of soil and plant-associated prokaryotes.</title>
        <authorList>
            <person name="Whitman W."/>
        </authorList>
    </citation>
    <scope>NUCLEOTIDE SEQUENCE [LARGE SCALE GENOMIC DNA]</scope>
    <source>
        <strain evidence="1 2">SRMrh-85</strain>
    </source>
</reference>
<sequence>MAMPNVGDDADFVRVHDGEAGHVFG</sequence>
<keyword evidence="2" id="KW-1185">Reference proteome</keyword>
<name>A0ABR6FGS2_9BURK</name>
<dbReference type="EMBL" id="JACHVZ010000003">
    <property type="protein sequence ID" value="MBB2926613.1"/>
    <property type="molecule type" value="Genomic_DNA"/>
</dbReference>
<gene>
    <name evidence="1" type="ORF">FHX59_001022</name>
</gene>
<evidence type="ECO:0000313" key="2">
    <source>
        <dbReference type="Proteomes" id="UP000533533"/>
    </source>
</evidence>
<comment type="caution">
    <text evidence="1">The sequence shown here is derived from an EMBL/GenBank/DDBJ whole genome shotgun (WGS) entry which is preliminary data.</text>
</comment>
<evidence type="ECO:0000313" key="1">
    <source>
        <dbReference type="EMBL" id="MBB2926613.1"/>
    </source>
</evidence>
<organism evidence="1 2">
    <name type="scientific">Paraburkholderia silvatlantica</name>
    <dbReference type="NCBI Taxonomy" id="321895"/>
    <lineage>
        <taxon>Bacteria</taxon>
        <taxon>Pseudomonadati</taxon>
        <taxon>Pseudomonadota</taxon>
        <taxon>Betaproteobacteria</taxon>
        <taxon>Burkholderiales</taxon>
        <taxon>Burkholderiaceae</taxon>
        <taxon>Paraburkholderia</taxon>
    </lineage>
</organism>
<accession>A0ABR6FGS2</accession>
<dbReference type="Proteomes" id="UP000533533">
    <property type="component" value="Unassembled WGS sequence"/>
</dbReference>
<protein>
    <submittedName>
        <fullName evidence="1">Uncharacterized protein</fullName>
    </submittedName>
</protein>
<proteinExistence type="predicted"/>